<sequence>MAAHLYHDQIGISHSELSQREYRRWLESHDRASVLSSSGGSVQQQTLISVLLPVYNTPPDVLIACLESVLAQTCGRWELCISDDASTRRDTADVLVRYAGRDPRIRIEKRASNGHISAATNTALAMAGGEFVALLDHDDLLHPDAILEVVTAACANPEWHLIYTDEDKLDRRGRRSDPYFKPDYNPELLTAQNYISHLGVYRTAIVRELGGFQIGYEGCQDWDLALRFCERVGASAIGHIPKVLYHWRMSATSTAEDTSVKPYVQQVAMKVLTDHVRRVRPGASVRRLNWPYGAFRVQEGPPADEHVSVIVWEQAGQPIDCLGNMFETLGSTMSVEVIIPVNNGNIAKRWFGDHVPGALSLKVLGTTNTNPAESRNEAARMAKGSILVFVNKDIDAFSKGWLDELVAQARRPDIGVVGAKIYDPRGWVTDGAFVLGGAGGINVAFGGLDSAAVGPRARALHVQDVSAVSGACMAMRANVFHSIGGFSHASVESLVAADLCLRIRANGYRTIWTPYVELYMHEISGASPVQGQNVHGERAWLFQHYPKELLADPFYSTNLEATPAHFKLAT</sequence>
<evidence type="ECO:0000313" key="3">
    <source>
        <dbReference type="Proteomes" id="UP001562159"/>
    </source>
</evidence>
<reference evidence="2 3" key="1">
    <citation type="submission" date="2024-07" db="EMBL/GenBank/DDBJ databases">
        <title>Molecular mechanisms and environmental adaptations of flagellar loss and biofilm growth of Rhodanobacter under environmental stress.</title>
        <authorList>
            <person name="Chen M."/>
        </authorList>
    </citation>
    <scope>NUCLEOTIDE SEQUENCE [LARGE SCALE GENOMIC DNA]</scope>
    <source>
        <strain evidence="2 3">RS22</strain>
    </source>
</reference>
<dbReference type="Proteomes" id="UP001562159">
    <property type="component" value="Unassembled WGS sequence"/>
</dbReference>
<dbReference type="SUPFAM" id="SSF53448">
    <property type="entry name" value="Nucleotide-diphospho-sugar transferases"/>
    <property type="match status" value="2"/>
</dbReference>
<organism evidence="2 3">
    <name type="scientific">Rhodanobacter humi</name>
    <dbReference type="NCBI Taxonomy" id="1888173"/>
    <lineage>
        <taxon>Bacteria</taxon>
        <taxon>Pseudomonadati</taxon>
        <taxon>Pseudomonadota</taxon>
        <taxon>Gammaproteobacteria</taxon>
        <taxon>Lysobacterales</taxon>
        <taxon>Rhodanobacteraceae</taxon>
        <taxon>Rhodanobacter</taxon>
    </lineage>
</organism>
<dbReference type="EMBL" id="JBGBPY010000001">
    <property type="protein sequence ID" value="MEY2183263.1"/>
    <property type="molecule type" value="Genomic_DNA"/>
</dbReference>
<keyword evidence="3" id="KW-1185">Reference proteome</keyword>
<keyword evidence="2" id="KW-0328">Glycosyltransferase</keyword>
<dbReference type="PANTHER" id="PTHR43685">
    <property type="entry name" value="GLYCOSYLTRANSFERASE"/>
    <property type="match status" value="1"/>
</dbReference>
<dbReference type="Pfam" id="PF00535">
    <property type="entry name" value="Glycos_transf_2"/>
    <property type="match status" value="1"/>
</dbReference>
<dbReference type="InterPro" id="IPR029044">
    <property type="entry name" value="Nucleotide-diphossugar_trans"/>
</dbReference>
<dbReference type="Gene3D" id="3.90.550.10">
    <property type="entry name" value="Spore Coat Polysaccharide Biosynthesis Protein SpsA, Chain A"/>
    <property type="match status" value="2"/>
</dbReference>
<feature type="domain" description="Glycosyltransferase 2-like" evidence="1">
    <location>
        <begin position="49"/>
        <end position="209"/>
    </location>
</feature>
<dbReference type="GO" id="GO:0016757">
    <property type="term" value="F:glycosyltransferase activity"/>
    <property type="evidence" value="ECO:0007669"/>
    <property type="project" value="UniProtKB-KW"/>
</dbReference>
<evidence type="ECO:0000259" key="1">
    <source>
        <dbReference type="Pfam" id="PF00535"/>
    </source>
</evidence>
<proteinExistence type="predicted"/>
<dbReference type="PANTHER" id="PTHR43685:SF2">
    <property type="entry name" value="GLYCOSYLTRANSFERASE 2-LIKE DOMAIN-CONTAINING PROTEIN"/>
    <property type="match status" value="1"/>
</dbReference>
<keyword evidence="2" id="KW-0808">Transferase</keyword>
<dbReference type="InterPro" id="IPR001173">
    <property type="entry name" value="Glyco_trans_2-like"/>
</dbReference>
<name>A0ABV4AV97_9GAMM</name>
<dbReference type="EC" id="2.4.-.-" evidence="2"/>
<dbReference type="CDD" id="cd04184">
    <property type="entry name" value="GT2_RfbC_Mx_like"/>
    <property type="match status" value="1"/>
</dbReference>
<evidence type="ECO:0000313" key="2">
    <source>
        <dbReference type="EMBL" id="MEY2183263.1"/>
    </source>
</evidence>
<protein>
    <submittedName>
        <fullName evidence="2">Glycosyltransferase</fullName>
        <ecNumber evidence="2">2.4.-.-</ecNumber>
    </submittedName>
</protein>
<gene>
    <name evidence="2" type="ORF">AB7878_12625</name>
</gene>
<accession>A0ABV4AV97</accession>
<dbReference type="InterPro" id="IPR050834">
    <property type="entry name" value="Glycosyltransf_2"/>
</dbReference>
<comment type="caution">
    <text evidence="2">The sequence shown here is derived from an EMBL/GenBank/DDBJ whole genome shotgun (WGS) entry which is preliminary data.</text>
</comment>